<name>A0A9Q8PKY9_PASFU</name>
<dbReference type="InterPro" id="IPR006073">
    <property type="entry name" value="GTP-bd"/>
</dbReference>
<sequence length="415" mass="46740">MGGPERMAMNIAIMGVTGAGKSTFVKAASELPTVGIGHDLHSFTETVDSYTFEYRDMDITLIDTPGFNDTELNESDVLKAIADWLDFNYRNDRQKLNGIIYLQSIMDPRMTGSSLRNLKMFKDLCGLDPLRNVLLVTTRWGMAAKANEQALAESREEQYAANPMYWAKMIEAGARMDRFEDTQESAMRILMRLRHSDPVPLQIQSEMVDQDKQLAQTSAGITVNEEIIALEQKYKHEMAELQKEMEDARKDQDKRLEDALADARQEARDKLERVYQQQDALHYERRAADRRLEDEMEDLRDVNKKLMKFLEQNGARDFDETVAKLEANGGKLRREQREAVQREINVLKKKPKRQRTVIKLMLAILPVLGSVAFALIGIPIAPGVFGGLLGSFMGGNQDDTADGNGDTAAVDAGGE</sequence>
<evidence type="ECO:0000313" key="5">
    <source>
        <dbReference type="Proteomes" id="UP000756132"/>
    </source>
</evidence>
<reference evidence="4" key="2">
    <citation type="journal article" date="2022" name="Microb. Genom.">
        <title>A chromosome-scale genome assembly of the tomato pathogen Cladosporium fulvum reveals a compartmentalized genome architecture and the presence of a dispensable chromosome.</title>
        <authorList>
            <person name="Zaccaron A.Z."/>
            <person name="Chen L.H."/>
            <person name="Samaras A."/>
            <person name="Stergiopoulos I."/>
        </authorList>
    </citation>
    <scope>NUCLEOTIDE SEQUENCE</scope>
    <source>
        <strain evidence="4">Race5_Kim</strain>
    </source>
</reference>
<accession>A0A9Q8PKY9</accession>
<reference evidence="4" key="1">
    <citation type="submission" date="2021-12" db="EMBL/GenBank/DDBJ databases">
        <authorList>
            <person name="Zaccaron A."/>
            <person name="Stergiopoulos I."/>
        </authorList>
    </citation>
    <scope>NUCLEOTIDE SEQUENCE</scope>
    <source>
        <strain evidence="4">Race5_Kim</strain>
    </source>
</reference>
<dbReference type="RefSeq" id="XP_047768688.1">
    <property type="nucleotide sequence ID" value="XM_047912750.1"/>
</dbReference>
<feature type="coiled-coil region" evidence="1">
    <location>
        <begin position="224"/>
        <end position="312"/>
    </location>
</feature>
<dbReference type="Proteomes" id="UP000756132">
    <property type="component" value="Chromosome 12"/>
</dbReference>
<dbReference type="AlphaFoldDB" id="A0A9Q8PKY9"/>
<dbReference type="EMBL" id="CP090174">
    <property type="protein sequence ID" value="UJO24322.1"/>
    <property type="molecule type" value="Genomic_DNA"/>
</dbReference>
<dbReference type="Gene3D" id="3.40.50.300">
    <property type="entry name" value="P-loop containing nucleotide triphosphate hydrolases"/>
    <property type="match status" value="1"/>
</dbReference>
<keyword evidence="2" id="KW-0812">Transmembrane</keyword>
<dbReference type="SUPFAM" id="SSF52540">
    <property type="entry name" value="P-loop containing nucleoside triphosphate hydrolases"/>
    <property type="match status" value="1"/>
</dbReference>
<keyword evidence="2" id="KW-1133">Transmembrane helix</keyword>
<dbReference type="GO" id="GO:0005525">
    <property type="term" value="F:GTP binding"/>
    <property type="evidence" value="ECO:0007669"/>
    <property type="project" value="InterPro"/>
</dbReference>
<protein>
    <recommendedName>
        <fullName evidence="3">G domain-containing protein</fullName>
    </recommendedName>
</protein>
<evidence type="ECO:0000313" key="4">
    <source>
        <dbReference type="EMBL" id="UJO24322.1"/>
    </source>
</evidence>
<keyword evidence="2" id="KW-0472">Membrane</keyword>
<dbReference type="GeneID" id="71993480"/>
<dbReference type="KEGG" id="ffu:CLAFUR5_13602"/>
<organism evidence="4 5">
    <name type="scientific">Passalora fulva</name>
    <name type="common">Tomato leaf mold</name>
    <name type="synonym">Cladosporium fulvum</name>
    <dbReference type="NCBI Taxonomy" id="5499"/>
    <lineage>
        <taxon>Eukaryota</taxon>
        <taxon>Fungi</taxon>
        <taxon>Dikarya</taxon>
        <taxon>Ascomycota</taxon>
        <taxon>Pezizomycotina</taxon>
        <taxon>Dothideomycetes</taxon>
        <taxon>Dothideomycetidae</taxon>
        <taxon>Mycosphaerellales</taxon>
        <taxon>Mycosphaerellaceae</taxon>
        <taxon>Fulvia</taxon>
    </lineage>
</organism>
<evidence type="ECO:0000256" key="2">
    <source>
        <dbReference type="SAM" id="Phobius"/>
    </source>
</evidence>
<keyword evidence="5" id="KW-1185">Reference proteome</keyword>
<dbReference type="Pfam" id="PF01926">
    <property type="entry name" value="MMR_HSR1"/>
    <property type="match status" value="1"/>
</dbReference>
<dbReference type="OrthoDB" id="3635738at2759"/>
<dbReference type="InterPro" id="IPR027417">
    <property type="entry name" value="P-loop_NTPase"/>
</dbReference>
<dbReference type="OMA" id="MISNWLE"/>
<feature type="transmembrane region" description="Helical" evidence="2">
    <location>
        <begin position="357"/>
        <end position="381"/>
    </location>
</feature>
<keyword evidence="1" id="KW-0175">Coiled coil</keyword>
<feature type="domain" description="G" evidence="3">
    <location>
        <begin position="10"/>
        <end position="71"/>
    </location>
</feature>
<proteinExistence type="predicted"/>
<evidence type="ECO:0000259" key="3">
    <source>
        <dbReference type="Pfam" id="PF01926"/>
    </source>
</evidence>
<evidence type="ECO:0000256" key="1">
    <source>
        <dbReference type="SAM" id="Coils"/>
    </source>
</evidence>
<gene>
    <name evidence="4" type="ORF">CLAFUR5_13602</name>
</gene>